<dbReference type="InterPro" id="IPR057207">
    <property type="entry name" value="FBXL15_LRR"/>
</dbReference>
<dbReference type="OrthoDB" id="10257471at2759"/>
<dbReference type="SMART" id="SM00367">
    <property type="entry name" value="LRR_CC"/>
    <property type="match status" value="5"/>
</dbReference>
<name>A0A1Y1WE06_9FUNG</name>
<dbReference type="GO" id="GO:0031146">
    <property type="term" value="P:SCF-dependent proteasomal ubiquitin-dependent protein catabolic process"/>
    <property type="evidence" value="ECO:0007669"/>
    <property type="project" value="TreeGrafter"/>
</dbReference>
<dbReference type="Gene3D" id="3.80.10.10">
    <property type="entry name" value="Ribonuclease Inhibitor"/>
    <property type="match status" value="1"/>
</dbReference>
<dbReference type="Proteomes" id="UP000193922">
    <property type="component" value="Unassembled WGS sequence"/>
</dbReference>
<dbReference type="PANTHER" id="PTHR13318">
    <property type="entry name" value="PARTNER OF PAIRED, ISOFORM B-RELATED"/>
    <property type="match status" value="1"/>
</dbReference>
<dbReference type="SUPFAM" id="SSF81383">
    <property type="entry name" value="F-box domain"/>
    <property type="match status" value="1"/>
</dbReference>
<dbReference type="EMBL" id="MCFD01000004">
    <property type="protein sequence ID" value="ORX71635.1"/>
    <property type="molecule type" value="Genomic_DNA"/>
</dbReference>
<dbReference type="GO" id="GO:0019005">
    <property type="term" value="C:SCF ubiquitin ligase complex"/>
    <property type="evidence" value="ECO:0007669"/>
    <property type="project" value="TreeGrafter"/>
</dbReference>
<dbReference type="SUPFAM" id="SSF52047">
    <property type="entry name" value="RNI-like"/>
    <property type="match status" value="1"/>
</dbReference>
<dbReference type="GeneID" id="63799958"/>
<dbReference type="AlphaFoldDB" id="A0A1Y1WE06"/>
<dbReference type="RefSeq" id="XP_040745150.1">
    <property type="nucleotide sequence ID" value="XM_040883310.1"/>
</dbReference>
<dbReference type="Gene3D" id="1.20.1280.50">
    <property type="match status" value="1"/>
</dbReference>
<evidence type="ECO:0000313" key="4">
    <source>
        <dbReference type="Proteomes" id="UP000193922"/>
    </source>
</evidence>
<protein>
    <submittedName>
        <fullName evidence="3">RNI-like protein</fullName>
    </submittedName>
</protein>
<dbReference type="InterPro" id="IPR036047">
    <property type="entry name" value="F-box-like_dom_sf"/>
</dbReference>
<proteinExistence type="predicted"/>
<dbReference type="InterPro" id="IPR032675">
    <property type="entry name" value="LRR_dom_sf"/>
</dbReference>
<dbReference type="InterPro" id="IPR006553">
    <property type="entry name" value="Leu-rich_rpt_Cys-con_subtyp"/>
</dbReference>
<dbReference type="STRING" id="61395.A0A1Y1WE06"/>
<reference evidence="3 4" key="1">
    <citation type="submission" date="2016-07" db="EMBL/GenBank/DDBJ databases">
        <title>Pervasive Adenine N6-methylation of Active Genes in Fungi.</title>
        <authorList>
            <consortium name="DOE Joint Genome Institute"/>
            <person name="Mondo S.J."/>
            <person name="Dannebaum R.O."/>
            <person name="Kuo R.C."/>
            <person name="Labutti K."/>
            <person name="Haridas S."/>
            <person name="Kuo A."/>
            <person name="Salamov A."/>
            <person name="Ahrendt S.R."/>
            <person name="Lipzen A."/>
            <person name="Sullivan W."/>
            <person name="Andreopoulos W.B."/>
            <person name="Clum A."/>
            <person name="Lindquist E."/>
            <person name="Daum C."/>
            <person name="Ramamoorthy G.K."/>
            <person name="Gryganskyi A."/>
            <person name="Culley D."/>
            <person name="Magnuson J.K."/>
            <person name="James T.Y."/>
            <person name="O'Malley M.A."/>
            <person name="Stajich J.E."/>
            <person name="Spatafora J.W."/>
            <person name="Visel A."/>
            <person name="Grigoriev I.V."/>
        </authorList>
    </citation>
    <scope>NUCLEOTIDE SEQUENCE [LARGE SCALE GENOMIC DNA]</scope>
    <source>
        <strain evidence="3 4">ATCC 12442</strain>
    </source>
</reference>
<evidence type="ECO:0000259" key="1">
    <source>
        <dbReference type="Pfam" id="PF12937"/>
    </source>
</evidence>
<evidence type="ECO:0000313" key="3">
    <source>
        <dbReference type="EMBL" id="ORX71635.1"/>
    </source>
</evidence>
<evidence type="ECO:0000259" key="2">
    <source>
        <dbReference type="Pfam" id="PF25372"/>
    </source>
</evidence>
<accession>A0A1Y1WE06</accession>
<keyword evidence="4" id="KW-1185">Reference proteome</keyword>
<dbReference type="Pfam" id="PF12937">
    <property type="entry name" value="F-box-like"/>
    <property type="match status" value="1"/>
</dbReference>
<gene>
    <name evidence="3" type="ORF">DL89DRAFT_129870</name>
</gene>
<dbReference type="Pfam" id="PF25372">
    <property type="entry name" value="DUF7885"/>
    <property type="match status" value="1"/>
</dbReference>
<feature type="domain" description="F-box/LRR-repeat protein 15-like leucin rich repeat" evidence="2">
    <location>
        <begin position="347"/>
        <end position="473"/>
    </location>
</feature>
<feature type="domain" description="F-box" evidence="1">
    <location>
        <begin position="46"/>
        <end position="88"/>
    </location>
</feature>
<sequence>MDTLQASPGGSTEAISPALSPPAAVSFTGSASGVCLGDPRQPASARVPPEVLEEIFGLLQPHQKALHSCMLTCRLWKELVTPLLWRRPQFARLSQVIKFASTLSATAQGRATSHYTRLVHSLSFSRLAEADRNHPKLAGSIGTIIHHLVAVVAPAAGPCGTGDGQFCSGPLTALKRSKSLSRNDEESARPYSAIEMSTEPSATSVYHSAAAEIPVASDTADSNDDSEYRVAYTPAGTDPLDLQDPQWQLPKAASGFGPLSKSSLLLDVSLPAADDTHLSYSGASTSYHKRSMRNSMRGPRHSDGLSTDHYTSSLRHLDLCFCKGVRNYSLQRLAPRLSSLTSLNLAGGLRSDITMAKLSQHLTGLRRISLAWTAHLTDFGVGELAQHCPRLEVIDLTHCTQIEDTSLTAIAYNLKALKALSVAYCTGITDIGVREVATKCTKISVLNVMKCVRVSDVMRKTLSNQSIICECTVAEPFSIDTQLSR</sequence>
<organism evidence="3 4">
    <name type="scientific">Linderina pennispora</name>
    <dbReference type="NCBI Taxonomy" id="61395"/>
    <lineage>
        <taxon>Eukaryota</taxon>
        <taxon>Fungi</taxon>
        <taxon>Fungi incertae sedis</taxon>
        <taxon>Zoopagomycota</taxon>
        <taxon>Kickxellomycotina</taxon>
        <taxon>Kickxellomycetes</taxon>
        <taxon>Kickxellales</taxon>
        <taxon>Kickxellaceae</taxon>
        <taxon>Linderina</taxon>
    </lineage>
</organism>
<comment type="caution">
    <text evidence="3">The sequence shown here is derived from an EMBL/GenBank/DDBJ whole genome shotgun (WGS) entry which is preliminary data.</text>
</comment>
<dbReference type="InterPro" id="IPR001810">
    <property type="entry name" value="F-box_dom"/>
</dbReference>